<evidence type="ECO:0000313" key="3">
    <source>
        <dbReference type="Proteomes" id="UP001595818"/>
    </source>
</evidence>
<protein>
    <submittedName>
        <fullName evidence="2">Type VI secretion system tip protein VgrG</fullName>
    </submittedName>
</protein>
<dbReference type="RefSeq" id="WP_377067270.1">
    <property type="nucleotide sequence ID" value="NZ_JBHSJJ010000014.1"/>
</dbReference>
<dbReference type="Proteomes" id="UP001595818">
    <property type="component" value="Unassembled WGS sequence"/>
</dbReference>
<reference evidence="3" key="1">
    <citation type="journal article" date="2019" name="Int. J. Syst. Evol. Microbiol.">
        <title>The Global Catalogue of Microorganisms (GCM) 10K type strain sequencing project: providing services to taxonomists for standard genome sequencing and annotation.</title>
        <authorList>
            <consortium name="The Broad Institute Genomics Platform"/>
            <consortium name="The Broad Institute Genome Sequencing Center for Infectious Disease"/>
            <person name="Wu L."/>
            <person name="Ma J."/>
        </authorList>
    </citation>
    <scope>NUCLEOTIDE SEQUENCE [LARGE SCALE GENOMIC DNA]</scope>
    <source>
        <strain evidence="3">CGMCC 4.7466</strain>
    </source>
</reference>
<dbReference type="Pfam" id="PF04717">
    <property type="entry name" value="Phage_base_V"/>
    <property type="match status" value="1"/>
</dbReference>
<feature type="domain" description="Gp5/Type VI secretion system Vgr protein OB-fold" evidence="1">
    <location>
        <begin position="379"/>
        <end position="453"/>
    </location>
</feature>
<gene>
    <name evidence="2" type="primary">vgrG</name>
    <name evidence="2" type="ORF">ACFPFU_19625</name>
</gene>
<dbReference type="InterPro" id="IPR006531">
    <property type="entry name" value="Gp5/Vgr_OB"/>
</dbReference>
<dbReference type="NCBIfam" id="TIGR01646">
    <property type="entry name" value="vgr_GE"/>
    <property type="match status" value="1"/>
</dbReference>
<dbReference type="SUPFAM" id="SSF69279">
    <property type="entry name" value="Phage tail proteins"/>
    <property type="match status" value="1"/>
</dbReference>
<dbReference type="SUPFAM" id="SSF69255">
    <property type="entry name" value="gp5 N-terminal domain-like"/>
    <property type="match status" value="1"/>
</dbReference>
<evidence type="ECO:0000259" key="1">
    <source>
        <dbReference type="Pfam" id="PF04717"/>
    </source>
</evidence>
<organism evidence="2 3">
    <name type="scientific">Negadavirga shengliensis</name>
    <dbReference type="NCBI Taxonomy" id="1389218"/>
    <lineage>
        <taxon>Bacteria</taxon>
        <taxon>Pseudomonadati</taxon>
        <taxon>Bacteroidota</taxon>
        <taxon>Cytophagia</taxon>
        <taxon>Cytophagales</taxon>
        <taxon>Cyclobacteriaceae</taxon>
        <taxon>Negadavirga</taxon>
    </lineage>
</organism>
<dbReference type="InterPro" id="IPR037026">
    <property type="entry name" value="Vgr_OB-fold_dom_sf"/>
</dbReference>
<comment type="caution">
    <text evidence="2">The sequence shown here is derived from an EMBL/GenBank/DDBJ whole genome shotgun (WGS) entry which is preliminary data.</text>
</comment>
<accession>A0ABV9T687</accession>
<proteinExistence type="predicted"/>
<name>A0ABV9T687_9BACT</name>
<keyword evidence="3" id="KW-1185">Reference proteome</keyword>
<evidence type="ECO:0000313" key="2">
    <source>
        <dbReference type="EMBL" id="MFC4873924.1"/>
    </source>
</evidence>
<sequence length="582" mass="64267">MSNGRVLPNQSETGTISYSIMVDGTEIPQTYEFLSIVTHAEVNRIPFARLVLKDGDTAKEDFEISNEEKFVPGKEIEIKMGFDGDNTSVFKGIIIKHGIKINGNQTSVLQLECRHKAVKMTIGRKNKYFLEAADGEIMEQLIGTYGLSPEVESTEVKHKEMVQYYCSDWDFLVSRAEVNGKVVLCQDDKVLVREPKFDGEAEFGLRYGETLYEFEAEMDARHQYDAVRCSAWKYSGQEILMEEGKSPAINGLGNFSEKKLAEVIGLQHLDYRHGGPLLDGELKSWGYSQLLKSHLAKVVGRAKFRGVPTLKAGNLIGLNGVGDRFNGKGYVTAVRHSLIDGELYTDAQFGKSPEWFYEEFETQDKAASGLLPGIKGLQIGKVVQLENDPDGEFRVLVRFPLIDPEAQGIWARLASLDAGNERGFVFRPEIDDEVIVGFVNDDPRHAVILGHLHSSTNPSPIEAKDDNHEKGLVTRSKMRIHFDDEKKILTIDTPAGNKVKLDEDSGEVVLEDQNSNKITMDSSGISLESSGDIILKATGDIKAEGINIQHSAQAEFKAEGSAGAEVSSSGIATFKGSLVKIN</sequence>
<dbReference type="EMBL" id="JBHSJJ010000014">
    <property type="protein sequence ID" value="MFC4873924.1"/>
    <property type="molecule type" value="Genomic_DNA"/>
</dbReference>
<dbReference type="Gene3D" id="2.40.50.230">
    <property type="entry name" value="Gp5 N-terminal domain"/>
    <property type="match status" value="1"/>
</dbReference>
<dbReference type="InterPro" id="IPR006533">
    <property type="entry name" value="T6SS_Vgr_RhsGE"/>
</dbReference>